<accession>X1UKM8</accession>
<proteinExistence type="predicted"/>
<name>X1UKM8_9ZZZZ</name>
<dbReference type="EMBL" id="BARW01019229">
    <property type="protein sequence ID" value="GAI92909.1"/>
    <property type="molecule type" value="Genomic_DNA"/>
</dbReference>
<organism evidence="1">
    <name type="scientific">marine sediment metagenome</name>
    <dbReference type="NCBI Taxonomy" id="412755"/>
    <lineage>
        <taxon>unclassified sequences</taxon>
        <taxon>metagenomes</taxon>
        <taxon>ecological metagenomes</taxon>
    </lineage>
</organism>
<reference evidence="1" key="1">
    <citation type="journal article" date="2014" name="Front. Microbiol.">
        <title>High frequency of phylogenetically diverse reductive dehalogenase-homologous genes in deep subseafloor sedimentary metagenomes.</title>
        <authorList>
            <person name="Kawai M."/>
            <person name="Futagami T."/>
            <person name="Toyoda A."/>
            <person name="Takaki Y."/>
            <person name="Nishi S."/>
            <person name="Hori S."/>
            <person name="Arai W."/>
            <person name="Tsubouchi T."/>
            <person name="Morono Y."/>
            <person name="Uchiyama I."/>
            <person name="Ito T."/>
            <person name="Fujiyama A."/>
            <person name="Inagaki F."/>
            <person name="Takami H."/>
        </authorList>
    </citation>
    <scope>NUCLEOTIDE SEQUENCE</scope>
    <source>
        <strain evidence="1">Expedition CK06-06</strain>
    </source>
</reference>
<comment type="caution">
    <text evidence="1">The sequence shown here is derived from an EMBL/GenBank/DDBJ whole genome shotgun (WGS) entry which is preliminary data.</text>
</comment>
<dbReference type="Gene3D" id="3.40.50.2000">
    <property type="entry name" value="Glycogen Phosphorylase B"/>
    <property type="match status" value="1"/>
</dbReference>
<gene>
    <name evidence="1" type="ORF">S12H4_32755</name>
</gene>
<sequence length="63" mass="7365">MGIKGIEARDGEEIFIADDFQKLARKTVKILQDKTLIEKIGRKSKDLVKKKYSWRKSARELDK</sequence>
<evidence type="ECO:0008006" key="2">
    <source>
        <dbReference type="Google" id="ProtNLM"/>
    </source>
</evidence>
<dbReference type="AlphaFoldDB" id="X1UKM8"/>
<evidence type="ECO:0000313" key="1">
    <source>
        <dbReference type="EMBL" id="GAI92909.1"/>
    </source>
</evidence>
<protein>
    <recommendedName>
        <fullName evidence="2">Glycosyl transferase family 1 domain-containing protein</fullName>
    </recommendedName>
</protein>
<dbReference type="SUPFAM" id="SSF53756">
    <property type="entry name" value="UDP-Glycosyltransferase/glycogen phosphorylase"/>
    <property type="match status" value="1"/>
</dbReference>
<feature type="non-terminal residue" evidence="1">
    <location>
        <position position="63"/>
    </location>
</feature>